<dbReference type="CDD" id="cd21677">
    <property type="entry name" value="SMP_SYT"/>
    <property type="match status" value="1"/>
</dbReference>
<feature type="domain" description="SMP-LTD" evidence="15">
    <location>
        <begin position="104"/>
        <end position="288"/>
    </location>
</feature>
<evidence type="ECO:0000256" key="8">
    <source>
        <dbReference type="ARBA" id="ARBA00022989"/>
    </source>
</evidence>
<dbReference type="InterPro" id="IPR035892">
    <property type="entry name" value="C2_domain_sf"/>
</dbReference>
<evidence type="ECO:0000256" key="7">
    <source>
        <dbReference type="ARBA" id="ARBA00022837"/>
    </source>
</evidence>
<keyword evidence="8 13" id="KW-1133">Transmembrane helix</keyword>
<feature type="domain" description="C2" evidence="14">
    <location>
        <begin position="924"/>
        <end position="1042"/>
    </location>
</feature>
<evidence type="ECO:0000313" key="16">
    <source>
        <dbReference type="EMBL" id="JAC59944.1"/>
    </source>
</evidence>
<comment type="similarity">
    <text evidence="2">Belongs to the synaptotagmin family.</text>
</comment>
<keyword evidence="7" id="KW-0106">Calcium</keyword>
<evidence type="ECO:0000256" key="2">
    <source>
        <dbReference type="ARBA" id="ARBA00006996"/>
    </source>
</evidence>
<reference evidence="17" key="1">
    <citation type="submission" date="2014-05" db="EMBL/GenBank/DDBJ databases">
        <title>The transcriptome of the halophilic microalga Tetraselmis sp. GSL018 isolated from the Great Salt Lake, Utah.</title>
        <authorList>
            <person name="Jinkerson R.E."/>
            <person name="D'Adamo S."/>
            <person name="Posewitz M.C."/>
        </authorList>
    </citation>
    <scope>NUCLEOTIDE SEQUENCE</scope>
    <source>
        <strain evidence="17">GSL018</strain>
    </source>
</reference>
<dbReference type="PANTHER" id="PTHR10774:SF190">
    <property type="entry name" value="C2 CALCIUM_LIPID-BINDING ENDONUCLEASE_EXONUCLEASE_PHOSPHATASE-RELATED"/>
    <property type="match status" value="1"/>
</dbReference>
<dbReference type="PROSITE" id="PS51847">
    <property type="entry name" value="SMP"/>
    <property type="match status" value="1"/>
</dbReference>
<dbReference type="Pfam" id="PF00168">
    <property type="entry name" value="C2"/>
    <property type="match status" value="5"/>
</dbReference>
<dbReference type="AlphaFoldDB" id="A0A061SDI0"/>
<keyword evidence="5" id="KW-0479">Metal-binding</keyword>
<accession>A0A061SDI0</accession>
<dbReference type="GO" id="GO:0046872">
    <property type="term" value="F:metal ion binding"/>
    <property type="evidence" value="ECO:0007669"/>
    <property type="project" value="UniProtKB-KW"/>
</dbReference>
<dbReference type="SMART" id="SM00239">
    <property type="entry name" value="C2"/>
    <property type="match status" value="4"/>
</dbReference>
<evidence type="ECO:0000256" key="13">
    <source>
        <dbReference type="SAM" id="Phobius"/>
    </source>
</evidence>
<dbReference type="GO" id="GO:0008289">
    <property type="term" value="F:lipid binding"/>
    <property type="evidence" value="ECO:0007669"/>
    <property type="project" value="UniProtKB-KW"/>
</dbReference>
<dbReference type="EMBL" id="GBEZ01027359">
    <property type="protein sequence ID" value="JAC59944.1"/>
    <property type="molecule type" value="Transcribed_RNA"/>
</dbReference>
<dbReference type="GO" id="GO:0005783">
    <property type="term" value="C:endoplasmic reticulum"/>
    <property type="evidence" value="ECO:0007669"/>
    <property type="project" value="TreeGrafter"/>
</dbReference>
<proteinExistence type="inferred from homology"/>
<dbReference type="Pfam" id="PF17047">
    <property type="entry name" value="SMP_LBD"/>
    <property type="match status" value="1"/>
</dbReference>
<feature type="domain" description="C2" evidence="14">
    <location>
        <begin position="640"/>
        <end position="758"/>
    </location>
</feature>
<dbReference type="GO" id="GO:0006869">
    <property type="term" value="P:lipid transport"/>
    <property type="evidence" value="ECO:0007669"/>
    <property type="project" value="UniProtKB-KW"/>
</dbReference>
<keyword evidence="10" id="KW-0446">Lipid-binding</keyword>
<keyword evidence="4 13" id="KW-0812">Transmembrane</keyword>
<dbReference type="PANTHER" id="PTHR10774">
    <property type="entry name" value="EXTENDED SYNAPTOTAGMIN-RELATED"/>
    <property type="match status" value="1"/>
</dbReference>
<evidence type="ECO:0000259" key="15">
    <source>
        <dbReference type="PROSITE" id="PS51847"/>
    </source>
</evidence>
<dbReference type="EMBL" id="GBEZ01001813">
    <property type="protein sequence ID" value="JAC83192.1"/>
    <property type="molecule type" value="Transcribed_RNA"/>
</dbReference>
<evidence type="ECO:0000256" key="9">
    <source>
        <dbReference type="ARBA" id="ARBA00023055"/>
    </source>
</evidence>
<sequence length="1212" mass="132646">MSGVRGTVGQTPFAPSQSLLFGAALTTALAAGLVLWWRPREETLAGLGFGVAIGYLMGEQFRANRQRKKALQRVLGTEWHDLVEEAPECKALMRNTVYWVRRMDAESLHWINDIISALWPFNNEAIRKSVVSTLEPVLDTYKPSFVNDIYFREFTLGENPFQAHHMRMVRDDHSKQEIEFAMDVRWNGDVSIKLAVSALGTGKICQVKVKRVTLIGTVRVLLRPFVDELPCFGSVSVSFVEPPSIDFDLQMTGALVFTNPIELWIKPLVRDYVQDYYVWPQRMVVPMFGEDVVPSHSIMPCIRGILWVKVVQAEGLRAADLSGKSDPFVVAHTLPLRQFHTSIKEQTLNPVWEGEETYFRILEESQYLYVEVRDHDTVTLGRILSFGGAVSLGGGSGARGQEAARETAEVLGRARIGPLDQIPGLVWDGELVDEYFELGEQHWTAIQEDGTRGPGSGSGRIRLQLRYMSLEELRGKGKAAALPRDDRLEAQRGLLFCHAIRGLNVGEGAMRAVLSVPGQPTSRSKWARAVTASAEGEAGADDGGGGEGGDCAEAAPVTSEVTWLSRAAFIETKSDLKLSVQVLKQRRGGPKSLGWIDIPLALPAGEDRPGGIKAAFELEGVPNDPAMRGAAVELELEWVPLDDSPVPSLLSIYEGMGTLMVRLCHARGLRKTHAFGSAGVFCDLRVGAKKRHRSSTMQGTRSPEWMEEFAFPRVAGSNGLLLSVVGGGLLGGRDLAGEVSVPIEAVRAAGGALSGTWMLHGTKRGSVCMDLTWLPYGEGRHPFFGSEQKEPSWPEAPVEELVPPLTEAKAISADVRVELRAARLEGREAEAADRAAGIRCRLCLKDSERFSRASRAAEPSWTETFEWESVNMFDVLDVTVLEGAGGEEHELGSASVELQGVIDAAGSLEGEWALDSGLGAVSLRVGARPEEKGRDRRARRLGECLNVTLRGASGLEAKDVSGSSDPKCFLQVGDEVLSSTTKWQTLDPEWEEHFQFVDIEDGEVLEIRLVDRDRVGADEPLGHAFVDLSELPTGPVERTLKLQGCKSGEVRLRLHRAGRDDRERRDAVEFASNEAKEGTGGEAVVGILKMQLHAAFDLPKPKGAFASMDCYAKATVGCSDAVYRSPVVHKTCNPEWDGEKFSFEDVAGSEMLRVRLADKKPIGRDIIGHAVIPVKEAAQQPGIPIRKRWPCTSEKGELVGSVELTLEFQITS</sequence>
<evidence type="ECO:0000259" key="14">
    <source>
        <dbReference type="PROSITE" id="PS50004"/>
    </source>
</evidence>
<dbReference type="InterPro" id="IPR000008">
    <property type="entry name" value="C2_dom"/>
</dbReference>
<organism evidence="17">
    <name type="scientific">Tetraselmis sp. GSL018</name>
    <dbReference type="NCBI Taxonomy" id="582737"/>
    <lineage>
        <taxon>Eukaryota</taxon>
        <taxon>Viridiplantae</taxon>
        <taxon>Chlorophyta</taxon>
        <taxon>core chlorophytes</taxon>
        <taxon>Chlorodendrophyceae</taxon>
        <taxon>Chlorodendrales</taxon>
        <taxon>Chlorodendraceae</taxon>
        <taxon>Tetraselmis</taxon>
    </lineage>
</organism>
<feature type="region of interest" description="Disordered" evidence="12">
    <location>
        <begin position="528"/>
        <end position="553"/>
    </location>
</feature>
<feature type="transmembrane region" description="Helical" evidence="13">
    <location>
        <begin position="44"/>
        <end position="63"/>
    </location>
</feature>
<feature type="domain" description="C2" evidence="14">
    <location>
        <begin position="287"/>
        <end position="407"/>
    </location>
</feature>
<evidence type="ECO:0000256" key="5">
    <source>
        <dbReference type="ARBA" id="ARBA00022723"/>
    </source>
</evidence>
<protein>
    <submittedName>
        <fullName evidence="17">Plant synaptotagmin</fullName>
    </submittedName>
</protein>
<evidence type="ECO:0000256" key="1">
    <source>
        <dbReference type="ARBA" id="ARBA00004167"/>
    </source>
</evidence>
<evidence type="ECO:0000313" key="17">
    <source>
        <dbReference type="EMBL" id="JAC83192.1"/>
    </source>
</evidence>
<dbReference type="InterPro" id="IPR045050">
    <property type="entry name" value="Synaptotagmin_plant"/>
</dbReference>
<evidence type="ECO:0000256" key="6">
    <source>
        <dbReference type="ARBA" id="ARBA00022737"/>
    </source>
</evidence>
<feature type="transmembrane region" description="Helical" evidence="13">
    <location>
        <begin position="20"/>
        <end position="37"/>
    </location>
</feature>
<feature type="domain" description="C2" evidence="14">
    <location>
        <begin position="1064"/>
        <end position="1187"/>
    </location>
</feature>
<dbReference type="InterPro" id="IPR039010">
    <property type="entry name" value="Synaptotagmin_SMP"/>
</dbReference>
<keyword evidence="11 13" id="KW-0472">Membrane</keyword>
<evidence type="ECO:0000256" key="12">
    <source>
        <dbReference type="SAM" id="MobiDB-lite"/>
    </source>
</evidence>
<dbReference type="GO" id="GO:0016020">
    <property type="term" value="C:membrane"/>
    <property type="evidence" value="ECO:0007669"/>
    <property type="project" value="UniProtKB-SubCell"/>
</dbReference>
<dbReference type="CDD" id="cd00030">
    <property type="entry name" value="C2"/>
    <property type="match status" value="4"/>
</dbReference>
<gene>
    <name evidence="16" type="ORF">TSPGSL018_30226</name>
    <name evidence="17" type="ORF">TSPGSL018_3940</name>
</gene>
<keyword evidence="6" id="KW-0677">Repeat</keyword>
<keyword evidence="9" id="KW-0445">Lipid transport</keyword>
<dbReference type="InterPro" id="IPR031468">
    <property type="entry name" value="SMP_LBD"/>
</dbReference>
<dbReference type="Gene3D" id="2.60.40.150">
    <property type="entry name" value="C2 domain"/>
    <property type="match status" value="4"/>
</dbReference>
<keyword evidence="3" id="KW-0813">Transport</keyword>
<name>A0A061SDI0_9CHLO</name>
<evidence type="ECO:0000256" key="11">
    <source>
        <dbReference type="ARBA" id="ARBA00023136"/>
    </source>
</evidence>
<evidence type="ECO:0000256" key="3">
    <source>
        <dbReference type="ARBA" id="ARBA00022448"/>
    </source>
</evidence>
<evidence type="ECO:0000256" key="4">
    <source>
        <dbReference type="ARBA" id="ARBA00022692"/>
    </source>
</evidence>
<evidence type="ECO:0000256" key="10">
    <source>
        <dbReference type="ARBA" id="ARBA00023121"/>
    </source>
</evidence>
<dbReference type="SUPFAM" id="SSF49562">
    <property type="entry name" value="C2 domain (Calcium/lipid-binding domain, CaLB)"/>
    <property type="match status" value="4"/>
</dbReference>
<dbReference type="PROSITE" id="PS50004">
    <property type="entry name" value="C2"/>
    <property type="match status" value="4"/>
</dbReference>
<comment type="subcellular location">
    <subcellularLocation>
        <location evidence="1">Membrane</location>
        <topology evidence="1">Single-pass membrane protein</topology>
    </subcellularLocation>
</comment>